<proteinExistence type="predicted"/>
<reference evidence="1" key="2">
    <citation type="journal article" date="2015" name="Data Brief">
        <title>Shoot transcriptome of the giant reed, Arundo donax.</title>
        <authorList>
            <person name="Barrero R.A."/>
            <person name="Guerrero F.D."/>
            <person name="Moolhuijzen P."/>
            <person name="Goolsby J.A."/>
            <person name="Tidwell J."/>
            <person name="Bellgard S.E."/>
            <person name="Bellgard M.I."/>
        </authorList>
    </citation>
    <scope>NUCLEOTIDE SEQUENCE</scope>
    <source>
        <tissue evidence="1">Shoot tissue taken approximately 20 cm above the soil surface</tissue>
    </source>
</reference>
<organism evidence="1">
    <name type="scientific">Arundo donax</name>
    <name type="common">Giant reed</name>
    <name type="synonym">Donax arundinaceus</name>
    <dbReference type="NCBI Taxonomy" id="35708"/>
    <lineage>
        <taxon>Eukaryota</taxon>
        <taxon>Viridiplantae</taxon>
        <taxon>Streptophyta</taxon>
        <taxon>Embryophyta</taxon>
        <taxon>Tracheophyta</taxon>
        <taxon>Spermatophyta</taxon>
        <taxon>Magnoliopsida</taxon>
        <taxon>Liliopsida</taxon>
        <taxon>Poales</taxon>
        <taxon>Poaceae</taxon>
        <taxon>PACMAD clade</taxon>
        <taxon>Arundinoideae</taxon>
        <taxon>Arundineae</taxon>
        <taxon>Arundo</taxon>
    </lineage>
</organism>
<name>A0A0A9BTF8_ARUDO</name>
<dbReference type="EMBL" id="GBRH01235353">
    <property type="protein sequence ID" value="JAD62542.1"/>
    <property type="molecule type" value="Transcribed_RNA"/>
</dbReference>
<protein>
    <submittedName>
        <fullName evidence="1">Uncharacterized protein</fullName>
    </submittedName>
</protein>
<reference evidence="1" key="1">
    <citation type="submission" date="2014-09" db="EMBL/GenBank/DDBJ databases">
        <authorList>
            <person name="Magalhaes I.L.F."/>
            <person name="Oliveira U."/>
            <person name="Santos F.R."/>
            <person name="Vidigal T.H.D.A."/>
            <person name="Brescovit A.D."/>
            <person name="Santos A.J."/>
        </authorList>
    </citation>
    <scope>NUCLEOTIDE SEQUENCE</scope>
    <source>
        <tissue evidence="1">Shoot tissue taken approximately 20 cm above the soil surface</tissue>
    </source>
</reference>
<sequence>MIQEAKIFLAKSGGLPKVIVALATYLAHLQTGQRGTRGGWSRLRSNFMHELETSTKFSSLRSIFAHMHSSYHARSQLLKKCILYLSIFFS</sequence>
<evidence type="ECO:0000313" key="1">
    <source>
        <dbReference type="EMBL" id="JAD62542.1"/>
    </source>
</evidence>
<accession>A0A0A9BTF8</accession>
<dbReference type="AlphaFoldDB" id="A0A0A9BTF8"/>